<reference evidence="3" key="1">
    <citation type="submission" date="2020-12" db="UniProtKB">
        <authorList>
            <consortium name="WormBaseParasite"/>
        </authorList>
    </citation>
    <scope>IDENTIFICATION</scope>
    <source>
        <strain evidence="3">MHco3</strain>
    </source>
</reference>
<sequence length="109" mass="11830">MMLFILTVLLSVVYSVTGDCRASNVQTESVSQLPEMVKQQLGTGPDSIDVSNLVGVAVTYQGFPEELDPSCMFFAVCLSSDQLPTNPYCCNLTSINGQFGKSTMTKDQF</sequence>
<keyword evidence="1" id="KW-0732">Signal</keyword>
<evidence type="ECO:0000256" key="1">
    <source>
        <dbReference type="SAM" id="SignalP"/>
    </source>
</evidence>
<dbReference type="AlphaFoldDB" id="A0A7I4XY24"/>
<name>A0A7I4XY24_HAECO</name>
<dbReference type="Proteomes" id="UP000025227">
    <property type="component" value="Unplaced"/>
</dbReference>
<dbReference type="WBParaSite" id="HCON_00026685-00001">
    <property type="protein sequence ID" value="HCON_00026685-00001"/>
    <property type="gene ID" value="HCON_00026685"/>
</dbReference>
<feature type="signal peptide" evidence="1">
    <location>
        <begin position="1"/>
        <end position="18"/>
    </location>
</feature>
<evidence type="ECO:0000313" key="2">
    <source>
        <dbReference type="Proteomes" id="UP000025227"/>
    </source>
</evidence>
<protein>
    <submittedName>
        <fullName evidence="3">Secreted protein</fullName>
    </submittedName>
</protein>
<proteinExistence type="predicted"/>
<feature type="chain" id="PRO_5029806321" evidence="1">
    <location>
        <begin position="19"/>
        <end position="109"/>
    </location>
</feature>
<organism evidence="2 3">
    <name type="scientific">Haemonchus contortus</name>
    <name type="common">Barber pole worm</name>
    <dbReference type="NCBI Taxonomy" id="6289"/>
    <lineage>
        <taxon>Eukaryota</taxon>
        <taxon>Metazoa</taxon>
        <taxon>Ecdysozoa</taxon>
        <taxon>Nematoda</taxon>
        <taxon>Chromadorea</taxon>
        <taxon>Rhabditida</taxon>
        <taxon>Rhabditina</taxon>
        <taxon>Rhabditomorpha</taxon>
        <taxon>Strongyloidea</taxon>
        <taxon>Trichostrongylidae</taxon>
        <taxon>Haemonchus</taxon>
    </lineage>
</organism>
<keyword evidence="2" id="KW-1185">Reference proteome</keyword>
<evidence type="ECO:0000313" key="3">
    <source>
        <dbReference type="WBParaSite" id="HCON_00026685-00001"/>
    </source>
</evidence>
<accession>A0A7I4XY24</accession>